<comment type="function">
    <text evidence="3">Catalyzes the phosphorylation of hydroxymethylpyrimidine phosphate (HMP-P) to HMP-PP, and of HMP to HMP-P.</text>
</comment>
<dbReference type="PANTHER" id="PTHR20858">
    <property type="entry name" value="PHOSPHOMETHYLPYRIMIDINE KINASE"/>
    <property type="match status" value="1"/>
</dbReference>
<comment type="pathway">
    <text evidence="4">Cofactor biosynthesis; thiamine diphosphate biosynthesis; 4-amino-2-methyl-5-diphosphomethylpyrimidine from 5-amino-1-(5-phospho-D-ribosyl)imidazole: step 3/3.</text>
</comment>
<evidence type="ECO:0000259" key="6">
    <source>
        <dbReference type="Pfam" id="PF08543"/>
    </source>
</evidence>
<organism evidence="7 8">
    <name type="scientific">Janibacter terrae</name>
    <dbReference type="NCBI Taxonomy" id="103817"/>
    <lineage>
        <taxon>Bacteria</taxon>
        <taxon>Bacillati</taxon>
        <taxon>Actinomycetota</taxon>
        <taxon>Actinomycetes</taxon>
        <taxon>Micrococcales</taxon>
        <taxon>Intrasporangiaceae</taxon>
        <taxon>Janibacter</taxon>
    </lineage>
</organism>
<dbReference type="GO" id="GO:0008902">
    <property type="term" value="F:hydroxymethylpyrimidine kinase activity"/>
    <property type="evidence" value="ECO:0007669"/>
    <property type="project" value="UniProtKB-EC"/>
</dbReference>
<dbReference type="GO" id="GO:0008972">
    <property type="term" value="F:phosphomethylpyrimidine kinase activity"/>
    <property type="evidence" value="ECO:0007669"/>
    <property type="project" value="UniProtKB-EC"/>
</dbReference>
<dbReference type="InterPro" id="IPR029056">
    <property type="entry name" value="Ribokinase-like"/>
</dbReference>
<comment type="catalytic activity">
    <reaction evidence="1">
        <text>4-amino-5-hydroxymethyl-2-methylpyrimidine + ATP = 4-amino-2-methyl-5-(phosphooxymethyl)pyrimidine + ADP + H(+)</text>
        <dbReference type="Rhea" id="RHEA:23096"/>
        <dbReference type="ChEBI" id="CHEBI:15378"/>
        <dbReference type="ChEBI" id="CHEBI:16892"/>
        <dbReference type="ChEBI" id="CHEBI:30616"/>
        <dbReference type="ChEBI" id="CHEBI:58354"/>
        <dbReference type="ChEBI" id="CHEBI:456216"/>
        <dbReference type="EC" id="2.7.1.49"/>
    </reaction>
</comment>
<dbReference type="RefSeq" id="WP_338538606.1">
    <property type="nucleotide sequence ID" value="NZ_CP104874.1"/>
</dbReference>
<dbReference type="EC" id="2.7.4.7" evidence="7"/>
<proteinExistence type="predicted"/>
<evidence type="ECO:0000313" key="8">
    <source>
        <dbReference type="Proteomes" id="UP001381003"/>
    </source>
</evidence>
<reference evidence="7 8" key="1">
    <citation type="submission" date="2022-09" db="EMBL/GenBank/DDBJ databases">
        <title>Complete genome sequence of Janibacter terrae strain COS04-44, PCL-degrading bacteria isolated from oil spilled coast.</title>
        <authorList>
            <person name="Park H."/>
            <person name="Kim J.Y."/>
            <person name="An S.H."/>
            <person name="Lee C.M."/>
            <person name="Weon H.-Y."/>
        </authorList>
    </citation>
    <scope>NUCLEOTIDE SEQUENCE [LARGE SCALE GENOMIC DNA]</scope>
    <source>
        <strain evidence="7 8">COS04-44</strain>
    </source>
</reference>
<name>A0ABZ2FHM1_9MICO</name>
<feature type="domain" description="Pyridoxamine kinase/Phosphomethylpyrimidine kinase" evidence="6">
    <location>
        <begin position="18"/>
        <end position="266"/>
    </location>
</feature>
<dbReference type="SUPFAM" id="SSF53613">
    <property type="entry name" value="Ribokinase-like"/>
    <property type="match status" value="1"/>
</dbReference>
<gene>
    <name evidence="7" type="primary">thiD</name>
    <name evidence="7" type="ORF">N5P18_02725</name>
</gene>
<evidence type="ECO:0000256" key="4">
    <source>
        <dbReference type="ARBA" id="ARBA00004769"/>
    </source>
</evidence>
<dbReference type="Pfam" id="PF08543">
    <property type="entry name" value="Phos_pyr_kin"/>
    <property type="match status" value="1"/>
</dbReference>
<keyword evidence="5" id="KW-0784">Thiamine biosynthesis</keyword>
<dbReference type="NCBIfam" id="TIGR00097">
    <property type="entry name" value="HMP-P_kinase"/>
    <property type="match status" value="1"/>
</dbReference>
<dbReference type="EMBL" id="CP104874">
    <property type="protein sequence ID" value="WWF05809.1"/>
    <property type="molecule type" value="Genomic_DNA"/>
</dbReference>
<sequence length="280" mass="29104">MAPPLPRPPVALTIAGSDPSGGAGVQADLKTFSALGAYGTSVLTALTAQSTRGVTRVHDVPVAVVRAQVETLVADVRIDVVKVGMLASRALVETVHELLSHGALGDVPVVLDPVMVSTSGSRLLAEGAVAAVRELLPRADVITPNVPEAAVLLDEPVAGSPDELADQARRLRELGARRVLAKGGHLAGDASVDIWLDGSDPLPLKAPRITTGATHGTGCTLSSAIAALRPRHPEWLPAVIEAKAWLTEALRHGEALDIGRGPGPVHHFHEHERWRAPVGG</sequence>
<dbReference type="InterPro" id="IPR013749">
    <property type="entry name" value="PM/HMP-P_kinase-1"/>
</dbReference>
<evidence type="ECO:0000256" key="2">
    <source>
        <dbReference type="ARBA" id="ARBA00000565"/>
    </source>
</evidence>
<evidence type="ECO:0000256" key="1">
    <source>
        <dbReference type="ARBA" id="ARBA00000151"/>
    </source>
</evidence>
<evidence type="ECO:0000256" key="3">
    <source>
        <dbReference type="ARBA" id="ARBA00003848"/>
    </source>
</evidence>
<keyword evidence="7" id="KW-0808">Transferase</keyword>
<dbReference type="EC" id="2.7.1.49" evidence="7"/>
<protein>
    <submittedName>
        <fullName evidence="7">Bifunctional hydroxymethylpyrimidine kinase/phosphomethylpyrimidine kinase</fullName>
        <ecNumber evidence="7">2.7.1.49</ecNumber>
        <ecNumber evidence="7">2.7.4.7</ecNumber>
    </submittedName>
</protein>
<accession>A0ABZ2FHM1</accession>
<dbReference type="Gene3D" id="3.40.1190.20">
    <property type="match status" value="1"/>
</dbReference>
<keyword evidence="7" id="KW-0418">Kinase</keyword>
<dbReference type="PANTHER" id="PTHR20858:SF17">
    <property type="entry name" value="HYDROXYMETHYLPYRIMIDINE_PHOSPHOMETHYLPYRIMIDINE KINASE THI20-RELATED"/>
    <property type="match status" value="1"/>
</dbReference>
<evidence type="ECO:0000313" key="7">
    <source>
        <dbReference type="EMBL" id="WWF05809.1"/>
    </source>
</evidence>
<dbReference type="CDD" id="cd01169">
    <property type="entry name" value="HMPP_kinase"/>
    <property type="match status" value="1"/>
</dbReference>
<comment type="catalytic activity">
    <reaction evidence="2">
        <text>4-amino-2-methyl-5-(phosphooxymethyl)pyrimidine + ATP = 4-amino-2-methyl-5-(diphosphooxymethyl)pyrimidine + ADP</text>
        <dbReference type="Rhea" id="RHEA:19893"/>
        <dbReference type="ChEBI" id="CHEBI:30616"/>
        <dbReference type="ChEBI" id="CHEBI:57841"/>
        <dbReference type="ChEBI" id="CHEBI:58354"/>
        <dbReference type="ChEBI" id="CHEBI:456216"/>
        <dbReference type="EC" id="2.7.4.7"/>
    </reaction>
</comment>
<evidence type="ECO:0000256" key="5">
    <source>
        <dbReference type="ARBA" id="ARBA00022977"/>
    </source>
</evidence>
<dbReference type="Proteomes" id="UP001381003">
    <property type="component" value="Chromosome"/>
</dbReference>
<dbReference type="InterPro" id="IPR004399">
    <property type="entry name" value="HMP/HMP-P_kinase_dom"/>
</dbReference>
<keyword evidence="8" id="KW-1185">Reference proteome</keyword>